<evidence type="ECO:0000313" key="6">
    <source>
        <dbReference type="Proteomes" id="UP000476820"/>
    </source>
</evidence>
<dbReference type="Gene3D" id="3.40.50.1820">
    <property type="entry name" value="alpha/beta hydrolase"/>
    <property type="match status" value="1"/>
</dbReference>
<sequence>MNSTFKNCYIEKTSPLDGFRVFCFPYAGGGASIFKMWQTMFRDIKVYPIHYPGRENRIMEKPIYDMQTLVDEIYDELKETIEECPFIMFGHSLGTKILYELSLKIYSEKKVWPKGIVVSGGRAPNLIEPKPICDLEDEGFITELIKRYSSIPDEIANNKEIMNLFLPPLRADFVMDEKYNRNKKDKLICPIMGLMGTDDGEMTLDDLKEWGDFTSKEFCYKYIKGDHMFINKNRDEVISAVKKFAEGLK</sequence>
<proteinExistence type="inferred from homology"/>
<evidence type="ECO:0000313" key="4">
    <source>
        <dbReference type="EMBL" id="NFN34937.1"/>
    </source>
</evidence>
<dbReference type="OrthoDB" id="2213423at2"/>
<dbReference type="PANTHER" id="PTHR11487">
    <property type="entry name" value="THIOESTERASE"/>
    <property type="match status" value="1"/>
</dbReference>
<dbReference type="InterPro" id="IPR001031">
    <property type="entry name" value="Thioesterase"/>
</dbReference>
<evidence type="ECO:0000259" key="2">
    <source>
        <dbReference type="Pfam" id="PF00975"/>
    </source>
</evidence>
<dbReference type="InterPro" id="IPR029058">
    <property type="entry name" value="AB_hydrolase_fold"/>
</dbReference>
<dbReference type="SUPFAM" id="SSF53474">
    <property type="entry name" value="alpha/beta-Hydrolases"/>
    <property type="match status" value="1"/>
</dbReference>
<evidence type="ECO:0000256" key="1">
    <source>
        <dbReference type="ARBA" id="ARBA00007169"/>
    </source>
</evidence>
<reference evidence="5 6" key="1">
    <citation type="submission" date="2019-04" db="EMBL/GenBank/DDBJ databases">
        <title>Genome sequencing of Clostridium botulinum Groups I-IV and Clostridium butyricum.</title>
        <authorList>
            <person name="Brunt J."/>
            <person name="Van Vliet A.H.M."/>
            <person name="Stringer S.C."/>
            <person name="Carter A.T."/>
            <person name="Peck M.W."/>
        </authorList>
    </citation>
    <scope>NUCLEOTIDE SEQUENCE [LARGE SCALE GENOMIC DNA]</scope>
    <source>
        <strain evidence="3 6">1605</strain>
        <strain evidence="4 5">CB-K-33E</strain>
    </source>
</reference>
<gene>
    <name evidence="3" type="ORF">FC774_01915</name>
    <name evidence="4" type="ORF">FDB51_07270</name>
</gene>
<dbReference type="RefSeq" id="WP_053341670.1">
    <property type="nucleotide sequence ID" value="NZ_JACBEK010000004.1"/>
</dbReference>
<dbReference type="EMBL" id="SWOV01000003">
    <property type="protein sequence ID" value="NFF86667.1"/>
    <property type="molecule type" value="Genomic_DNA"/>
</dbReference>
<protein>
    <submittedName>
        <fullName evidence="3">Thioesterase</fullName>
    </submittedName>
</protein>
<comment type="caution">
    <text evidence="3">The sequence shown here is derived from an EMBL/GenBank/DDBJ whole genome shotgun (WGS) entry which is preliminary data.</text>
</comment>
<accession>A0A0L9YCH4</accession>
<dbReference type="AlphaFoldDB" id="A0A0L9YCH4"/>
<comment type="similarity">
    <text evidence="1">Belongs to the thioesterase family.</text>
</comment>
<dbReference type="Proteomes" id="UP000476820">
    <property type="component" value="Unassembled WGS sequence"/>
</dbReference>
<dbReference type="InterPro" id="IPR012223">
    <property type="entry name" value="TEII"/>
</dbReference>
<evidence type="ECO:0000313" key="5">
    <source>
        <dbReference type="Proteomes" id="UP000473681"/>
    </source>
</evidence>
<name>A0A0L9YCH4_CLOBO</name>
<dbReference type="Proteomes" id="UP000473681">
    <property type="component" value="Unassembled WGS sequence"/>
</dbReference>
<dbReference type="Pfam" id="PF00975">
    <property type="entry name" value="Thioesterase"/>
    <property type="match status" value="1"/>
</dbReference>
<dbReference type="GO" id="GO:0008610">
    <property type="term" value="P:lipid biosynthetic process"/>
    <property type="evidence" value="ECO:0007669"/>
    <property type="project" value="TreeGrafter"/>
</dbReference>
<feature type="domain" description="Thioesterase" evidence="2">
    <location>
        <begin position="20"/>
        <end position="243"/>
    </location>
</feature>
<organism evidence="3 6">
    <name type="scientific">Clostridium botulinum</name>
    <dbReference type="NCBI Taxonomy" id="1491"/>
    <lineage>
        <taxon>Bacteria</taxon>
        <taxon>Bacillati</taxon>
        <taxon>Bacillota</taxon>
        <taxon>Clostridia</taxon>
        <taxon>Eubacteriales</taxon>
        <taxon>Clostridiaceae</taxon>
        <taxon>Clostridium</taxon>
    </lineage>
</organism>
<evidence type="ECO:0000313" key="3">
    <source>
        <dbReference type="EMBL" id="NFF86667.1"/>
    </source>
</evidence>
<dbReference type="PANTHER" id="PTHR11487:SF0">
    <property type="entry name" value="S-ACYL FATTY ACID SYNTHASE THIOESTERASE, MEDIUM CHAIN"/>
    <property type="match status" value="1"/>
</dbReference>
<dbReference type="EMBL" id="SWVK01000008">
    <property type="protein sequence ID" value="NFN34937.1"/>
    <property type="molecule type" value="Genomic_DNA"/>
</dbReference>